<feature type="transmembrane region" description="Helical" evidence="7">
    <location>
        <begin position="7"/>
        <end position="25"/>
    </location>
</feature>
<dbReference type="PROSITE" id="PS50005">
    <property type="entry name" value="TPR"/>
    <property type="match status" value="1"/>
</dbReference>
<keyword evidence="7" id="KW-0472">Membrane</keyword>
<keyword evidence="3" id="KW-0479">Metal-binding</keyword>
<dbReference type="PANTHER" id="PTHR22726:SF1">
    <property type="entry name" value="METALLOENDOPEPTIDASE OMA1, MITOCHONDRIAL"/>
    <property type="match status" value="1"/>
</dbReference>
<dbReference type="Gene3D" id="3.30.2010.10">
    <property type="entry name" value="Metalloproteases ('zincins'), catalytic domain"/>
    <property type="match status" value="1"/>
</dbReference>
<dbReference type="CDD" id="cd07324">
    <property type="entry name" value="M48C_Oma1-like"/>
    <property type="match status" value="1"/>
</dbReference>
<evidence type="ECO:0000313" key="9">
    <source>
        <dbReference type="EMBL" id="SVA31982.1"/>
    </source>
</evidence>
<dbReference type="GO" id="GO:0016020">
    <property type="term" value="C:membrane"/>
    <property type="evidence" value="ECO:0007669"/>
    <property type="project" value="TreeGrafter"/>
</dbReference>
<accession>A0A381UUZ0</accession>
<dbReference type="SMART" id="SM00028">
    <property type="entry name" value="TPR"/>
    <property type="match status" value="2"/>
</dbReference>
<dbReference type="Pfam" id="PF14559">
    <property type="entry name" value="TPR_19"/>
    <property type="match status" value="1"/>
</dbReference>
<evidence type="ECO:0000256" key="3">
    <source>
        <dbReference type="ARBA" id="ARBA00022723"/>
    </source>
</evidence>
<keyword evidence="5" id="KW-0862">Zinc</keyword>
<evidence type="ECO:0000256" key="2">
    <source>
        <dbReference type="ARBA" id="ARBA00022670"/>
    </source>
</evidence>
<dbReference type="GO" id="GO:0004222">
    <property type="term" value="F:metalloendopeptidase activity"/>
    <property type="evidence" value="ECO:0007669"/>
    <property type="project" value="InterPro"/>
</dbReference>
<dbReference type="InterPro" id="IPR011990">
    <property type="entry name" value="TPR-like_helical_dom_sf"/>
</dbReference>
<reference evidence="9" key="1">
    <citation type="submission" date="2018-05" db="EMBL/GenBank/DDBJ databases">
        <authorList>
            <person name="Lanie J.A."/>
            <person name="Ng W.-L."/>
            <person name="Kazmierczak K.M."/>
            <person name="Andrzejewski T.M."/>
            <person name="Davidsen T.M."/>
            <person name="Wayne K.J."/>
            <person name="Tettelin H."/>
            <person name="Glass J.I."/>
            <person name="Rusch D."/>
            <person name="Podicherti R."/>
            <person name="Tsui H.-C.T."/>
            <person name="Winkler M.E."/>
        </authorList>
    </citation>
    <scope>NUCLEOTIDE SEQUENCE</scope>
</reference>
<sequence>MKERKPLFSVLKIKAIVFIFLIYPFQFHANEESLPELGDTSSSSISLASEYKLGRLWVAQLRRSIPEYKDPITQDYVEHLIYRLSEYSQLQDRRLEILVIDEKNINAFAAPGGIIGINAGLIFQSDSEGELVSVLTHELAHLSQRHFARRLQRQADRGLANALLILASVAVAAASSPEAVLAGQQMLAQQALAYSRSNEIEADRIGFLNLVASGFDPHSMPRMFEKLQSISRLSGSTELEFLRSHPLTKKRISDSKIRANEIKGSNYLDNDEFYLIKNRSALHFTNTPRQAVSHFRQELRRAKSSKNKVLALYGLALSLSKENKHSEALDIARQALNINPENLILQTLLLELHINAGNRLEAVALGRELLEINTNNFPLSMLYSRALMNQSEFEKAEEILKKLSIRRKYDPQVWYWLAEVQGLSKNIVGLHQSRSEYFYLKGSYDQAIEHLRYALEIAGNNFQLSESIRVKIENIHLTKESLKAAS</sequence>
<evidence type="ECO:0000256" key="4">
    <source>
        <dbReference type="ARBA" id="ARBA00022801"/>
    </source>
</evidence>
<comment type="cofactor">
    <cofactor evidence="1">
        <name>Zn(2+)</name>
        <dbReference type="ChEBI" id="CHEBI:29105"/>
    </cofactor>
</comment>
<dbReference type="InterPro" id="IPR019734">
    <property type="entry name" value="TPR_rpt"/>
</dbReference>
<dbReference type="GO" id="GO:0051603">
    <property type="term" value="P:proteolysis involved in protein catabolic process"/>
    <property type="evidence" value="ECO:0007669"/>
    <property type="project" value="TreeGrafter"/>
</dbReference>
<dbReference type="SUPFAM" id="SSF48452">
    <property type="entry name" value="TPR-like"/>
    <property type="match status" value="1"/>
</dbReference>
<evidence type="ECO:0000256" key="5">
    <source>
        <dbReference type="ARBA" id="ARBA00022833"/>
    </source>
</evidence>
<dbReference type="PANTHER" id="PTHR22726">
    <property type="entry name" value="METALLOENDOPEPTIDASE OMA1"/>
    <property type="match status" value="1"/>
</dbReference>
<keyword evidence="6" id="KW-0482">Metalloprotease</keyword>
<keyword evidence="4" id="KW-0378">Hydrolase</keyword>
<evidence type="ECO:0000256" key="6">
    <source>
        <dbReference type="ARBA" id="ARBA00023049"/>
    </source>
</evidence>
<evidence type="ECO:0000256" key="1">
    <source>
        <dbReference type="ARBA" id="ARBA00001947"/>
    </source>
</evidence>
<dbReference type="EMBL" id="UINC01007200">
    <property type="protein sequence ID" value="SVA31982.1"/>
    <property type="molecule type" value="Genomic_DNA"/>
</dbReference>
<feature type="domain" description="Peptidase M48" evidence="8">
    <location>
        <begin position="72"/>
        <end position="254"/>
    </location>
</feature>
<dbReference type="Gene3D" id="1.25.40.10">
    <property type="entry name" value="Tetratricopeptide repeat domain"/>
    <property type="match status" value="1"/>
</dbReference>
<keyword evidence="7" id="KW-0812">Transmembrane</keyword>
<dbReference type="AlphaFoldDB" id="A0A381UUZ0"/>
<proteinExistence type="predicted"/>
<dbReference type="InterPro" id="IPR001915">
    <property type="entry name" value="Peptidase_M48"/>
</dbReference>
<dbReference type="InterPro" id="IPR051156">
    <property type="entry name" value="Mito/Outer_Membr_Metalloprot"/>
</dbReference>
<gene>
    <name evidence="9" type="ORF">METZ01_LOCUS84836</name>
</gene>
<name>A0A381UUZ0_9ZZZZ</name>
<dbReference type="Pfam" id="PF01435">
    <property type="entry name" value="Peptidase_M48"/>
    <property type="match status" value="1"/>
</dbReference>
<organism evidence="9">
    <name type="scientific">marine metagenome</name>
    <dbReference type="NCBI Taxonomy" id="408172"/>
    <lineage>
        <taxon>unclassified sequences</taxon>
        <taxon>metagenomes</taxon>
        <taxon>ecological metagenomes</taxon>
    </lineage>
</organism>
<evidence type="ECO:0000259" key="8">
    <source>
        <dbReference type="Pfam" id="PF01435"/>
    </source>
</evidence>
<protein>
    <recommendedName>
        <fullName evidence="8">Peptidase M48 domain-containing protein</fullName>
    </recommendedName>
</protein>
<keyword evidence="7" id="KW-1133">Transmembrane helix</keyword>
<dbReference type="GO" id="GO:0046872">
    <property type="term" value="F:metal ion binding"/>
    <property type="evidence" value="ECO:0007669"/>
    <property type="project" value="UniProtKB-KW"/>
</dbReference>
<evidence type="ECO:0000256" key="7">
    <source>
        <dbReference type="SAM" id="Phobius"/>
    </source>
</evidence>
<keyword evidence="2" id="KW-0645">Protease</keyword>